<evidence type="ECO:0000313" key="8">
    <source>
        <dbReference type="Proteomes" id="UP001422759"/>
    </source>
</evidence>
<dbReference type="InterPro" id="IPR015797">
    <property type="entry name" value="NUDIX_hydrolase-like_dom_sf"/>
</dbReference>
<comment type="cofactor">
    <cofactor evidence="1">
        <name>Mg(2+)</name>
        <dbReference type="ChEBI" id="CHEBI:18420"/>
    </cofactor>
</comment>
<dbReference type="PANTHER" id="PTHR43046:SF12">
    <property type="entry name" value="GDP-MANNOSE MANNOSYL HYDROLASE"/>
    <property type="match status" value="1"/>
</dbReference>
<accession>A0ABP5LL59</accession>
<organism evidence="7 8">
    <name type="scientific">Kitasatospora kazusensis</name>
    <dbReference type="NCBI Taxonomy" id="407974"/>
    <lineage>
        <taxon>Bacteria</taxon>
        <taxon>Bacillati</taxon>
        <taxon>Actinomycetota</taxon>
        <taxon>Actinomycetes</taxon>
        <taxon>Kitasatosporales</taxon>
        <taxon>Streptomycetaceae</taxon>
        <taxon>Kitasatospora</taxon>
    </lineage>
</organism>
<reference evidence="8" key="1">
    <citation type="journal article" date="2019" name="Int. J. Syst. Evol. Microbiol.">
        <title>The Global Catalogue of Microorganisms (GCM) 10K type strain sequencing project: providing services to taxonomists for standard genome sequencing and annotation.</title>
        <authorList>
            <consortium name="The Broad Institute Genomics Platform"/>
            <consortium name="The Broad Institute Genome Sequencing Center for Infectious Disease"/>
            <person name="Wu L."/>
            <person name="Ma J."/>
        </authorList>
    </citation>
    <scope>NUCLEOTIDE SEQUENCE [LARGE SCALE GENOMIC DNA]</scope>
    <source>
        <strain evidence="8">JCM 14560</strain>
    </source>
</reference>
<evidence type="ECO:0000256" key="3">
    <source>
        <dbReference type="ARBA" id="ARBA00022801"/>
    </source>
</evidence>
<evidence type="ECO:0000256" key="4">
    <source>
        <dbReference type="ARBA" id="ARBA00022842"/>
    </source>
</evidence>
<dbReference type="InterPro" id="IPR000086">
    <property type="entry name" value="NUDIX_hydrolase_dom"/>
</dbReference>
<evidence type="ECO:0000256" key="2">
    <source>
        <dbReference type="ARBA" id="ARBA00005582"/>
    </source>
</evidence>
<sequence>MAVQRRRAARVLLLDGSDRILLLRGTDPAVPEVTWWITPGGGLEPGEGPREAAMRELAEETGLLDVELGPVVAYDTVSFSFQGQRYEQEQRFLLARTRADGASVSGSGLPETGPAGTGLPGVDLSEVDLSEGGLVGRAGSGGAQEHALLLTARWWTVVQLRATEETVYPIGLADFLGRLLVDGPPVQPVRLSGRAGWSTMGWT</sequence>
<dbReference type="Proteomes" id="UP001422759">
    <property type="component" value="Unassembled WGS sequence"/>
</dbReference>
<dbReference type="PRINTS" id="PR00502">
    <property type="entry name" value="NUDIXFAMILY"/>
</dbReference>
<dbReference type="PANTHER" id="PTHR43046">
    <property type="entry name" value="GDP-MANNOSE MANNOSYL HYDROLASE"/>
    <property type="match status" value="1"/>
</dbReference>
<dbReference type="PROSITE" id="PS00893">
    <property type="entry name" value="NUDIX_BOX"/>
    <property type="match status" value="1"/>
</dbReference>
<dbReference type="InterPro" id="IPR020084">
    <property type="entry name" value="NUDIX_hydrolase_CS"/>
</dbReference>
<evidence type="ECO:0000256" key="5">
    <source>
        <dbReference type="RuleBase" id="RU003476"/>
    </source>
</evidence>
<keyword evidence="3 5" id="KW-0378">Hydrolase</keyword>
<comment type="similarity">
    <text evidence="2 5">Belongs to the Nudix hydrolase family.</text>
</comment>
<dbReference type="PROSITE" id="PS51462">
    <property type="entry name" value="NUDIX"/>
    <property type="match status" value="1"/>
</dbReference>
<keyword evidence="8" id="KW-1185">Reference proteome</keyword>
<evidence type="ECO:0000313" key="7">
    <source>
        <dbReference type="EMBL" id="GAA2149458.1"/>
    </source>
</evidence>
<dbReference type="InterPro" id="IPR020476">
    <property type="entry name" value="Nudix_hydrolase"/>
</dbReference>
<dbReference type="EMBL" id="BAAANT010000026">
    <property type="protein sequence ID" value="GAA2149458.1"/>
    <property type="molecule type" value="Genomic_DNA"/>
</dbReference>
<evidence type="ECO:0000256" key="1">
    <source>
        <dbReference type="ARBA" id="ARBA00001946"/>
    </source>
</evidence>
<dbReference type="Gene3D" id="3.90.79.10">
    <property type="entry name" value="Nucleoside Triphosphate Pyrophosphohydrolase"/>
    <property type="match status" value="1"/>
</dbReference>
<dbReference type="GO" id="GO:0016787">
    <property type="term" value="F:hydrolase activity"/>
    <property type="evidence" value="ECO:0007669"/>
    <property type="project" value="UniProtKB-KW"/>
</dbReference>
<feature type="domain" description="Nudix hydrolase" evidence="6">
    <location>
        <begin position="4"/>
        <end position="178"/>
    </location>
</feature>
<dbReference type="Pfam" id="PF00293">
    <property type="entry name" value="NUDIX"/>
    <property type="match status" value="1"/>
</dbReference>
<dbReference type="RefSeq" id="WP_344467464.1">
    <property type="nucleotide sequence ID" value="NZ_BAAANT010000026.1"/>
</dbReference>
<proteinExistence type="inferred from homology"/>
<dbReference type="SUPFAM" id="SSF55811">
    <property type="entry name" value="Nudix"/>
    <property type="match status" value="1"/>
</dbReference>
<keyword evidence="4" id="KW-0460">Magnesium</keyword>
<gene>
    <name evidence="7" type="ORF">GCM10009760_42650</name>
</gene>
<name>A0ABP5LL59_9ACTN</name>
<protein>
    <submittedName>
        <fullName evidence="7">NUDIX hydrolase</fullName>
    </submittedName>
</protein>
<comment type="caution">
    <text evidence="7">The sequence shown here is derived from an EMBL/GenBank/DDBJ whole genome shotgun (WGS) entry which is preliminary data.</text>
</comment>
<evidence type="ECO:0000259" key="6">
    <source>
        <dbReference type="PROSITE" id="PS51462"/>
    </source>
</evidence>